<comment type="caution">
    <text evidence="3">The sequence shown here is derived from an EMBL/GenBank/DDBJ whole genome shotgun (WGS) entry which is preliminary data.</text>
</comment>
<dbReference type="Proteomes" id="UP001341840">
    <property type="component" value="Unassembled WGS sequence"/>
</dbReference>
<evidence type="ECO:0000256" key="1">
    <source>
        <dbReference type="SAM" id="Coils"/>
    </source>
</evidence>
<feature type="compositionally biased region" description="Polar residues" evidence="2">
    <location>
        <begin position="10"/>
        <end position="19"/>
    </location>
</feature>
<organism evidence="3 4">
    <name type="scientific">Stylosanthes scabra</name>
    <dbReference type="NCBI Taxonomy" id="79078"/>
    <lineage>
        <taxon>Eukaryota</taxon>
        <taxon>Viridiplantae</taxon>
        <taxon>Streptophyta</taxon>
        <taxon>Embryophyta</taxon>
        <taxon>Tracheophyta</taxon>
        <taxon>Spermatophyta</taxon>
        <taxon>Magnoliopsida</taxon>
        <taxon>eudicotyledons</taxon>
        <taxon>Gunneridae</taxon>
        <taxon>Pentapetalae</taxon>
        <taxon>rosids</taxon>
        <taxon>fabids</taxon>
        <taxon>Fabales</taxon>
        <taxon>Fabaceae</taxon>
        <taxon>Papilionoideae</taxon>
        <taxon>50 kb inversion clade</taxon>
        <taxon>dalbergioids sensu lato</taxon>
        <taxon>Dalbergieae</taxon>
        <taxon>Pterocarpus clade</taxon>
        <taxon>Stylosanthes</taxon>
    </lineage>
</organism>
<protein>
    <submittedName>
        <fullName evidence="3">Uncharacterized protein</fullName>
    </submittedName>
</protein>
<feature type="region of interest" description="Disordered" evidence="2">
    <location>
        <begin position="1"/>
        <end position="41"/>
    </location>
</feature>
<sequence>MPRSPRYSKKSNLATSSQQPHEEAPVASSSQHDDPLIPSTCGDEEEVNLLANDLDPFDDNVDRSFEATNGGNIRGRRNPKPWTVHVIAMKPLHGTKVVLQFNTLMQPIGNSGGLLSGVLRVETFYFDYQNGTIKGYMLKSLGKSWKEARNRLFHNYYDPRKTLEQNVNARPRKIDEDHWRRFLRYRLRLDTKENMKNARKTQQTDQSSYTPTHAVPKPWRGGEMRSQLFGRNSQQTGEGTQAQETQRMLEELRAKLTAEKLKRQAVESEVASEKVKRQLMENALRYLIQKQGGNLPADIIAGRNSLEGQF</sequence>
<proteinExistence type="predicted"/>
<evidence type="ECO:0000256" key="2">
    <source>
        <dbReference type="SAM" id="MobiDB-lite"/>
    </source>
</evidence>
<keyword evidence="1" id="KW-0175">Coiled coil</keyword>
<name>A0ABU6TFM2_9FABA</name>
<dbReference type="EMBL" id="JASCZI010090848">
    <property type="protein sequence ID" value="MED6147140.1"/>
    <property type="molecule type" value="Genomic_DNA"/>
</dbReference>
<dbReference type="PANTHER" id="PTHR33144:SF55">
    <property type="entry name" value="CHROMATIN REMODELER BROMODOMAIN FAMILY"/>
    <property type="match status" value="1"/>
</dbReference>
<keyword evidence="4" id="KW-1185">Reference proteome</keyword>
<feature type="region of interest" description="Disordered" evidence="2">
    <location>
        <begin position="196"/>
        <end position="224"/>
    </location>
</feature>
<evidence type="ECO:0000313" key="4">
    <source>
        <dbReference type="Proteomes" id="UP001341840"/>
    </source>
</evidence>
<gene>
    <name evidence="3" type="ORF">PIB30_041244</name>
</gene>
<feature type="coiled-coil region" evidence="1">
    <location>
        <begin position="242"/>
        <end position="278"/>
    </location>
</feature>
<feature type="compositionally biased region" description="Polar residues" evidence="2">
    <location>
        <begin position="200"/>
        <end position="211"/>
    </location>
</feature>
<accession>A0ABU6TFM2</accession>
<reference evidence="3 4" key="1">
    <citation type="journal article" date="2023" name="Plants (Basel)">
        <title>Bridging the Gap: Combining Genomics and Transcriptomics Approaches to Understand Stylosanthes scabra, an Orphan Legume from the Brazilian Caatinga.</title>
        <authorList>
            <person name="Ferreira-Neto J.R.C."/>
            <person name="da Silva M.D."/>
            <person name="Binneck E."/>
            <person name="de Melo N.F."/>
            <person name="da Silva R.H."/>
            <person name="de Melo A.L.T.M."/>
            <person name="Pandolfi V."/>
            <person name="Bustamante F.O."/>
            <person name="Brasileiro-Vidal A.C."/>
            <person name="Benko-Iseppon A.M."/>
        </authorList>
    </citation>
    <scope>NUCLEOTIDE SEQUENCE [LARGE SCALE GENOMIC DNA]</scope>
    <source>
        <tissue evidence="3">Leaves</tissue>
    </source>
</reference>
<dbReference type="PANTHER" id="PTHR33144">
    <property type="entry name" value="OS10G0409366 PROTEIN-RELATED"/>
    <property type="match status" value="1"/>
</dbReference>
<evidence type="ECO:0000313" key="3">
    <source>
        <dbReference type="EMBL" id="MED6147140.1"/>
    </source>
</evidence>